<dbReference type="RefSeq" id="WP_268185532.1">
    <property type="nucleotide sequence ID" value="NZ_CP113361.1"/>
</dbReference>
<organism evidence="1 2">
    <name type="scientific">Methanogenium organophilum</name>
    <dbReference type="NCBI Taxonomy" id="2199"/>
    <lineage>
        <taxon>Archaea</taxon>
        <taxon>Methanobacteriati</taxon>
        <taxon>Methanobacteriota</taxon>
        <taxon>Stenosarchaea group</taxon>
        <taxon>Methanomicrobia</taxon>
        <taxon>Methanomicrobiales</taxon>
        <taxon>Methanomicrobiaceae</taxon>
        <taxon>Methanogenium</taxon>
    </lineage>
</organism>
<protein>
    <submittedName>
        <fullName evidence="1">Uncharacterized protein</fullName>
    </submittedName>
</protein>
<dbReference type="Proteomes" id="UP001163096">
    <property type="component" value="Chromosome"/>
</dbReference>
<name>A0A9X9T6T8_METOG</name>
<accession>A0A9X9T6T8</accession>
<reference evidence="1" key="1">
    <citation type="submission" date="2022-11" db="EMBL/GenBank/DDBJ databases">
        <title>Complete genome sequence of Methanogenium organophilum DSM 3596.</title>
        <authorList>
            <person name="Chen S.-C."/>
            <person name="Lai S.-J."/>
            <person name="You Y.-T."/>
        </authorList>
    </citation>
    <scope>NUCLEOTIDE SEQUENCE</scope>
    <source>
        <strain evidence="1">DSM 3596</strain>
    </source>
</reference>
<sequence>MCHIDTIRPHPGRSVAFNPTPPGDDLLNPKEPQSQTEILASFLGVSAGRITQSTGRLYGYHAYYCDGIQAYLVLSEEEAEQAAQKAISERVWVIALESIFEYFGIDAYPSDAIEAIGKEPLFHVNDELRAIINRTCGMETLTSRMLELGNRPNILADYDQREHRYKNFCIYRLF</sequence>
<evidence type="ECO:0000313" key="1">
    <source>
        <dbReference type="EMBL" id="WAI00354.1"/>
    </source>
</evidence>
<dbReference type="AlphaFoldDB" id="A0A9X9T6T8"/>
<proteinExistence type="predicted"/>
<dbReference type="GeneID" id="76835015"/>
<keyword evidence="2" id="KW-1185">Reference proteome</keyword>
<dbReference type="EMBL" id="CP113361">
    <property type="protein sequence ID" value="WAI00354.1"/>
    <property type="molecule type" value="Genomic_DNA"/>
</dbReference>
<gene>
    <name evidence="1" type="ORF">OU421_07895</name>
</gene>
<evidence type="ECO:0000313" key="2">
    <source>
        <dbReference type="Proteomes" id="UP001163096"/>
    </source>
</evidence>
<dbReference type="KEGG" id="mou:OU421_07895"/>